<evidence type="ECO:0000256" key="1">
    <source>
        <dbReference type="SAM" id="MobiDB-lite"/>
    </source>
</evidence>
<gene>
    <name evidence="3" type="ORF">ACFFII_03665</name>
</gene>
<reference evidence="3 4" key="1">
    <citation type="submission" date="2024-09" db="EMBL/GenBank/DDBJ databases">
        <authorList>
            <person name="Sun Q."/>
            <person name="Mori K."/>
        </authorList>
    </citation>
    <scope>NUCLEOTIDE SEQUENCE [LARGE SCALE GENOMIC DNA]</scope>
    <source>
        <strain evidence="3 4">KCTC 22789</strain>
    </source>
</reference>
<dbReference type="InterPro" id="IPR015184">
    <property type="entry name" value="QH-AmDH_asu_dom_IV"/>
</dbReference>
<feature type="domain" description="Quinohemoprotein amine dehydrogenase alpha subunit" evidence="2">
    <location>
        <begin position="27"/>
        <end position="159"/>
    </location>
</feature>
<dbReference type="InterPro" id="IPR013783">
    <property type="entry name" value="Ig-like_fold"/>
</dbReference>
<feature type="non-terminal residue" evidence="3">
    <location>
        <position position="1"/>
    </location>
</feature>
<dbReference type="Proteomes" id="UP001589799">
    <property type="component" value="Unassembled WGS sequence"/>
</dbReference>
<dbReference type="Gene3D" id="2.60.40.10">
    <property type="entry name" value="Immunoglobulins"/>
    <property type="match status" value="1"/>
</dbReference>
<feature type="compositionally biased region" description="Polar residues" evidence="1">
    <location>
        <begin position="7"/>
        <end position="17"/>
    </location>
</feature>
<name>A0ABV6I0V8_9RHOB</name>
<protein>
    <submittedName>
        <fullName evidence="3">Quinohemoprotein amine dehydrogenase subunit alpha</fullName>
    </submittedName>
</protein>
<feature type="region of interest" description="Disordered" evidence="1">
    <location>
        <begin position="1"/>
        <end position="28"/>
    </location>
</feature>
<organism evidence="3 4">
    <name type="scientific">Paracoccus niistensis</name>
    <dbReference type="NCBI Taxonomy" id="632935"/>
    <lineage>
        <taxon>Bacteria</taxon>
        <taxon>Pseudomonadati</taxon>
        <taxon>Pseudomonadota</taxon>
        <taxon>Alphaproteobacteria</taxon>
        <taxon>Rhodobacterales</taxon>
        <taxon>Paracoccaceae</taxon>
        <taxon>Paracoccus</taxon>
    </lineage>
</organism>
<evidence type="ECO:0000313" key="3">
    <source>
        <dbReference type="EMBL" id="MFC0339861.1"/>
    </source>
</evidence>
<dbReference type="EMBL" id="JBHLWE010000013">
    <property type="protein sequence ID" value="MFC0339861.1"/>
    <property type="molecule type" value="Genomic_DNA"/>
</dbReference>
<dbReference type="Pfam" id="PF09100">
    <property type="entry name" value="Qn_am_d_aIV"/>
    <property type="match status" value="1"/>
</dbReference>
<dbReference type="InterPro" id="IPR014756">
    <property type="entry name" value="Ig_E-set"/>
</dbReference>
<accession>A0ABV6I0V8</accession>
<evidence type="ECO:0000313" key="4">
    <source>
        <dbReference type="Proteomes" id="UP001589799"/>
    </source>
</evidence>
<proteinExistence type="predicted"/>
<comment type="caution">
    <text evidence="3">The sequence shown here is derived from an EMBL/GenBank/DDBJ whole genome shotgun (WGS) entry which is preliminary data.</text>
</comment>
<dbReference type="SUPFAM" id="SSF81296">
    <property type="entry name" value="E set domains"/>
    <property type="match status" value="1"/>
</dbReference>
<keyword evidence="4" id="KW-1185">Reference proteome</keyword>
<sequence>LRPPSGSKATSGRTTFQGADHPALDRISVEPPLTYSRIGGNGGPIDKQPAVFDAVGWLNGPDGQPETEDDIRVGVMAADWRTEDFDPAAAEMKDAHYAGTIGPTGIFEPGDAGPNPERHMSANNVGNLNVVATVRDGDRTHEAKAHLYATVQRFVDTPIR</sequence>
<evidence type="ECO:0000259" key="2">
    <source>
        <dbReference type="Pfam" id="PF09100"/>
    </source>
</evidence>